<dbReference type="PROSITE" id="PS50004">
    <property type="entry name" value="C2"/>
    <property type="match status" value="1"/>
</dbReference>
<dbReference type="EMBL" id="JAPFFF010000017">
    <property type="protein sequence ID" value="KAK8864052.1"/>
    <property type="molecule type" value="Genomic_DNA"/>
</dbReference>
<name>A0ABR2IK97_9EUKA</name>
<gene>
    <name evidence="2" type="ORF">M9Y10_011746</name>
</gene>
<dbReference type="InterPro" id="IPR000008">
    <property type="entry name" value="C2_dom"/>
</dbReference>
<evidence type="ECO:0000313" key="3">
    <source>
        <dbReference type="Proteomes" id="UP001470230"/>
    </source>
</evidence>
<reference evidence="2 3" key="1">
    <citation type="submission" date="2024-04" db="EMBL/GenBank/DDBJ databases">
        <title>Tritrichomonas musculus Genome.</title>
        <authorList>
            <person name="Alves-Ferreira E."/>
            <person name="Grigg M."/>
            <person name="Lorenzi H."/>
            <person name="Galac M."/>
        </authorList>
    </citation>
    <scope>NUCLEOTIDE SEQUENCE [LARGE SCALE GENOMIC DNA]</scope>
    <source>
        <strain evidence="2 3">EAF2021</strain>
    </source>
</reference>
<evidence type="ECO:0000259" key="1">
    <source>
        <dbReference type="PROSITE" id="PS50004"/>
    </source>
</evidence>
<evidence type="ECO:0000313" key="2">
    <source>
        <dbReference type="EMBL" id="KAK8864052.1"/>
    </source>
</evidence>
<comment type="caution">
    <text evidence="2">The sequence shown here is derived from an EMBL/GenBank/DDBJ whole genome shotgun (WGS) entry which is preliminary data.</text>
</comment>
<dbReference type="Proteomes" id="UP001470230">
    <property type="component" value="Unassembled WGS sequence"/>
</dbReference>
<organism evidence="2 3">
    <name type="scientific">Tritrichomonas musculus</name>
    <dbReference type="NCBI Taxonomy" id="1915356"/>
    <lineage>
        <taxon>Eukaryota</taxon>
        <taxon>Metamonada</taxon>
        <taxon>Parabasalia</taxon>
        <taxon>Tritrichomonadida</taxon>
        <taxon>Tritrichomonadidae</taxon>
        <taxon>Tritrichomonas</taxon>
    </lineage>
</organism>
<proteinExistence type="predicted"/>
<protein>
    <recommendedName>
        <fullName evidence="1">C2 domain-containing protein</fullName>
    </recommendedName>
</protein>
<dbReference type="CDD" id="cd00030">
    <property type="entry name" value="C2"/>
    <property type="match status" value="1"/>
</dbReference>
<accession>A0ABR2IK97</accession>
<dbReference type="Gene3D" id="2.60.40.150">
    <property type="entry name" value="C2 domain"/>
    <property type="match status" value="1"/>
</dbReference>
<sequence length="594" mass="69226">MISIRILEAQNLPIINDHARKTIISCYSYSSYRFYYGKFTSKDKSTNPKWNSEFKIELFRLINLHFTLSGFRANQHHFYIGDVKIHFSQFISNSPGNQIINSSGTSIRYEFQITNCQAKNAELSLSFLYFPFIYRPIRFKRTSNFNTYIHAWSNYSPSIQSAEPQVEIELFQALKMPSIEKGQKAGLCYFLDKNVSWESVGKSSLTQCFNGPTGPTQIHSLSLPQISDIYTFFVLNVCNFSGQVSLNFVFENKADSKYIDNKLFIKPKKRRPNIGTIKVIDINVQPNTKILVPYYMFYETNSTKANLFEFYQIGSETEMPIFDKSKDLSIIDYSDKVGSEIGFFSEIIEKVRSIPRLSNMNFLRTNILPNIEKVSLSKTLRDYNLQQEPTFRFYVGGSTTISSGGFMYINFWHQYFIGYDKTTGQICPEISKIYTTETPNNEPPKQDKSYLPITMDWNSILTLNLDQIGKDKILIYCIFCRSDLETAFPYGFFLISHLFNNNETLLFQNPLFVDADICTCGFFFRIEYLQNEWKLIPMRHYFRKRNEMEFCLQSMQSNNWILPPIMESSKNEYVKSGPAKESESEDEYLINENL</sequence>
<feature type="domain" description="C2" evidence="1">
    <location>
        <begin position="1"/>
        <end position="100"/>
    </location>
</feature>
<dbReference type="Pfam" id="PF00168">
    <property type="entry name" value="C2"/>
    <property type="match status" value="1"/>
</dbReference>
<keyword evidence="3" id="KW-1185">Reference proteome</keyword>
<dbReference type="SUPFAM" id="SSF49562">
    <property type="entry name" value="C2 domain (Calcium/lipid-binding domain, CaLB)"/>
    <property type="match status" value="1"/>
</dbReference>
<dbReference type="InterPro" id="IPR035892">
    <property type="entry name" value="C2_domain_sf"/>
</dbReference>